<dbReference type="PANTHER" id="PTHR30146">
    <property type="entry name" value="LACI-RELATED TRANSCRIPTIONAL REPRESSOR"/>
    <property type="match status" value="1"/>
</dbReference>
<dbReference type="CDD" id="cd06267">
    <property type="entry name" value="PBP1_LacI_sugar_binding-like"/>
    <property type="match status" value="1"/>
</dbReference>
<dbReference type="GO" id="GO:0000976">
    <property type="term" value="F:transcription cis-regulatory region binding"/>
    <property type="evidence" value="ECO:0007669"/>
    <property type="project" value="TreeGrafter"/>
</dbReference>
<dbReference type="GO" id="GO:0003700">
    <property type="term" value="F:DNA-binding transcription factor activity"/>
    <property type="evidence" value="ECO:0007669"/>
    <property type="project" value="TreeGrafter"/>
</dbReference>
<dbReference type="PRINTS" id="PR00036">
    <property type="entry name" value="HTHLACI"/>
</dbReference>
<dbReference type="EMBL" id="SMAA01000004">
    <property type="protein sequence ID" value="TCS80445.1"/>
    <property type="molecule type" value="Genomic_DNA"/>
</dbReference>
<dbReference type="RefSeq" id="WP_132547921.1">
    <property type="nucleotide sequence ID" value="NZ_SMAA01000004.1"/>
</dbReference>
<evidence type="ECO:0000259" key="4">
    <source>
        <dbReference type="PROSITE" id="PS50932"/>
    </source>
</evidence>
<dbReference type="InterPro" id="IPR046335">
    <property type="entry name" value="LacI/GalR-like_sensor"/>
</dbReference>
<accession>A0A4R3KBP3</accession>
<sequence>MKSTTIIDVAKCAGVSVATVSRVVNGNYPVKEETKKKVLDAIKELHYVQNIQARELNTRQSTTIGVVVPSLFNMFFAEVFDGIEEYIKHYNYSMLITCAKDNPLKEKQCMQELLSRNVCGIINISPNTYAVEAAFYDQIAARVPLVFINSYVKRPGISYVSNDEASGTKMALNHLLKLGHRHILFIRGMSSDSYEIKEEIYRKMMFEYKVKPYVLNIGEGNIEKTVDNTLAKVMMAIQSGRKITAIFACNDLMAVGAINGCHRLGINVPEDLSIVGFDNISISRFIEPKLTTIDQNMSLLGQSATALLMEKIESQNTVSDEIILENTLIKRNTTAPIKTV</sequence>
<reference evidence="5 6" key="1">
    <citation type="submission" date="2019-03" db="EMBL/GenBank/DDBJ databases">
        <title>Genomic Encyclopedia of Type Strains, Phase IV (KMG-IV): sequencing the most valuable type-strain genomes for metagenomic binning, comparative biology and taxonomic classification.</title>
        <authorList>
            <person name="Goeker M."/>
        </authorList>
    </citation>
    <scope>NUCLEOTIDE SEQUENCE [LARGE SCALE GENOMIC DNA]</scope>
    <source>
        <strain evidence="5 6">DSM 20467</strain>
    </source>
</reference>
<evidence type="ECO:0000313" key="6">
    <source>
        <dbReference type="Proteomes" id="UP000295188"/>
    </source>
</evidence>
<keyword evidence="1" id="KW-0805">Transcription regulation</keyword>
<dbReference type="Pfam" id="PF00356">
    <property type="entry name" value="LacI"/>
    <property type="match status" value="1"/>
</dbReference>
<evidence type="ECO:0000256" key="1">
    <source>
        <dbReference type="ARBA" id="ARBA00023015"/>
    </source>
</evidence>
<dbReference type="Pfam" id="PF13377">
    <property type="entry name" value="Peripla_BP_3"/>
    <property type="match status" value="1"/>
</dbReference>
<organism evidence="5 6">
    <name type="scientific">Pectinatus cerevisiiphilus</name>
    <dbReference type="NCBI Taxonomy" id="86956"/>
    <lineage>
        <taxon>Bacteria</taxon>
        <taxon>Bacillati</taxon>
        <taxon>Bacillota</taxon>
        <taxon>Negativicutes</taxon>
        <taxon>Selenomonadales</taxon>
        <taxon>Selenomonadaceae</taxon>
        <taxon>Pectinatus</taxon>
    </lineage>
</organism>
<feature type="domain" description="HTH lacI-type" evidence="4">
    <location>
        <begin position="4"/>
        <end position="58"/>
    </location>
</feature>
<dbReference type="Gene3D" id="3.40.50.2300">
    <property type="match status" value="2"/>
</dbReference>
<protein>
    <submittedName>
        <fullName evidence="5">LacI family transcriptional regulator</fullName>
    </submittedName>
</protein>
<dbReference type="PROSITE" id="PS00356">
    <property type="entry name" value="HTH_LACI_1"/>
    <property type="match status" value="1"/>
</dbReference>
<dbReference type="SUPFAM" id="SSF47413">
    <property type="entry name" value="lambda repressor-like DNA-binding domains"/>
    <property type="match status" value="1"/>
</dbReference>
<dbReference type="OrthoDB" id="9784962at2"/>
<dbReference type="InterPro" id="IPR028082">
    <property type="entry name" value="Peripla_BP_I"/>
</dbReference>
<gene>
    <name evidence="5" type="ORF">EDC37_10447</name>
</gene>
<dbReference type="AlphaFoldDB" id="A0A4R3KBP3"/>
<evidence type="ECO:0000256" key="3">
    <source>
        <dbReference type="ARBA" id="ARBA00023163"/>
    </source>
</evidence>
<dbReference type="Proteomes" id="UP000295188">
    <property type="component" value="Unassembled WGS sequence"/>
</dbReference>
<dbReference type="InterPro" id="IPR000843">
    <property type="entry name" value="HTH_LacI"/>
</dbReference>
<keyword evidence="6" id="KW-1185">Reference proteome</keyword>
<evidence type="ECO:0000313" key="5">
    <source>
        <dbReference type="EMBL" id="TCS80445.1"/>
    </source>
</evidence>
<dbReference type="InterPro" id="IPR010982">
    <property type="entry name" value="Lambda_DNA-bd_dom_sf"/>
</dbReference>
<dbReference type="PANTHER" id="PTHR30146:SF109">
    <property type="entry name" value="HTH-TYPE TRANSCRIPTIONAL REGULATOR GALS"/>
    <property type="match status" value="1"/>
</dbReference>
<name>A0A4R3KBP3_9FIRM</name>
<proteinExistence type="predicted"/>
<dbReference type="SMART" id="SM00354">
    <property type="entry name" value="HTH_LACI"/>
    <property type="match status" value="1"/>
</dbReference>
<keyword evidence="3" id="KW-0804">Transcription</keyword>
<dbReference type="SUPFAM" id="SSF53822">
    <property type="entry name" value="Periplasmic binding protein-like I"/>
    <property type="match status" value="1"/>
</dbReference>
<keyword evidence="2" id="KW-0238">DNA-binding</keyword>
<dbReference type="CDD" id="cd01392">
    <property type="entry name" value="HTH_LacI"/>
    <property type="match status" value="1"/>
</dbReference>
<evidence type="ECO:0000256" key="2">
    <source>
        <dbReference type="ARBA" id="ARBA00023125"/>
    </source>
</evidence>
<dbReference type="Gene3D" id="1.10.260.40">
    <property type="entry name" value="lambda repressor-like DNA-binding domains"/>
    <property type="match status" value="1"/>
</dbReference>
<dbReference type="PROSITE" id="PS50932">
    <property type="entry name" value="HTH_LACI_2"/>
    <property type="match status" value="1"/>
</dbReference>
<comment type="caution">
    <text evidence="5">The sequence shown here is derived from an EMBL/GenBank/DDBJ whole genome shotgun (WGS) entry which is preliminary data.</text>
</comment>